<evidence type="ECO:0000256" key="5">
    <source>
        <dbReference type="ARBA" id="ARBA00022884"/>
    </source>
</evidence>
<dbReference type="Pfam" id="PF01713">
    <property type="entry name" value="Smr"/>
    <property type="match status" value="1"/>
</dbReference>
<dbReference type="Proteomes" id="UP001500171">
    <property type="component" value="Unassembled WGS sequence"/>
</dbReference>
<sequence>MSEKFNLSEEEIALFKQSIGKAKKIKQDTVVHKPKVLNKTIINAKKVQQDNTHSEFYFSDDFQPLLQEDPIRYLREDGDANELKKLRRGYYQPEFFLDLHGLTQLEAKKEIAAIIAACLRERAPCACIMYGHGKNILKKQTPMWLAQHPDILCFHQAPKEFGGSAALLVLFDLEKNVDEFFK</sequence>
<dbReference type="HAMAP" id="MF_01042">
    <property type="entry name" value="SmrB"/>
    <property type="match status" value="1"/>
</dbReference>
<keyword evidence="5 6" id="KW-0694">RNA-binding</keyword>
<dbReference type="RefSeq" id="WP_345491641.1">
    <property type="nucleotide sequence ID" value="NZ_BAABHY010000005.1"/>
</dbReference>
<gene>
    <name evidence="6 8" type="primary">smrB</name>
    <name evidence="8" type="ORF">GCM10023211_19380</name>
</gene>
<evidence type="ECO:0000313" key="9">
    <source>
        <dbReference type="Proteomes" id="UP001500171"/>
    </source>
</evidence>
<evidence type="ECO:0000256" key="1">
    <source>
        <dbReference type="ARBA" id="ARBA00022722"/>
    </source>
</evidence>
<feature type="domain" description="Smr" evidence="7">
    <location>
        <begin position="97"/>
        <end position="172"/>
    </location>
</feature>
<keyword evidence="2 6" id="KW-0699">rRNA-binding</keyword>
<organism evidence="8 9">
    <name type="scientific">Orbus sasakiae</name>
    <dbReference type="NCBI Taxonomy" id="1078475"/>
    <lineage>
        <taxon>Bacteria</taxon>
        <taxon>Pseudomonadati</taxon>
        <taxon>Pseudomonadota</taxon>
        <taxon>Gammaproteobacteria</taxon>
        <taxon>Orbales</taxon>
        <taxon>Orbaceae</taxon>
        <taxon>Orbus</taxon>
    </lineage>
</organism>
<comment type="similarity">
    <text evidence="6">Belongs to the SmrB family.</text>
</comment>
<dbReference type="EC" id="3.1.-.-" evidence="6"/>
<dbReference type="EMBL" id="BAABHY010000005">
    <property type="protein sequence ID" value="GAA5112576.1"/>
    <property type="molecule type" value="Genomic_DNA"/>
</dbReference>
<dbReference type="PROSITE" id="PS50828">
    <property type="entry name" value="SMR"/>
    <property type="match status" value="1"/>
</dbReference>
<comment type="caution">
    <text evidence="8">The sequence shown here is derived from an EMBL/GenBank/DDBJ whole genome shotgun (WGS) entry which is preliminary data.</text>
</comment>
<evidence type="ECO:0000313" key="8">
    <source>
        <dbReference type="EMBL" id="GAA5112576.1"/>
    </source>
</evidence>
<evidence type="ECO:0000256" key="6">
    <source>
        <dbReference type="HAMAP-Rule" id="MF_01042"/>
    </source>
</evidence>
<comment type="subunit">
    <text evidence="6">Associates with collided ribosomes, but not with correctly translating polysomes.</text>
</comment>
<dbReference type="InterPro" id="IPR022990">
    <property type="entry name" value="SmrB-like"/>
</dbReference>
<dbReference type="SUPFAM" id="SSF160443">
    <property type="entry name" value="SMR domain-like"/>
    <property type="match status" value="1"/>
</dbReference>
<keyword evidence="9" id="KW-1185">Reference proteome</keyword>
<dbReference type="Gene3D" id="3.30.1370.110">
    <property type="match status" value="1"/>
</dbReference>
<evidence type="ECO:0000256" key="2">
    <source>
        <dbReference type="ARBA" id="ARBA00022730"/>
    </source>
</evidence>
<keyword evidence="3 6" id="KW-0255">Endonuclease</keyword>
<accession>A0ABP9N9G3</accession>
<keyword evidence="4 6" id="KW-0378">Hydrolase</keyword>
<dbReference type="NCBIfam" id="NF003432">
    <property type="entry name" value="PRK04946.1"/>
    <property type="match status" value="1"/>
</dbReference>
<evidence type="ECO:0000259" key="7">
    <source>
        <dbReference type="PROSITE" id="PS50828"/>
    </source>
</evidence>
<dbReference type="PANTHER" id="PTHR35562">
    <property type="entry name" value="DNA ENDONUCLEASE SMRA-RELATED"/>
    <property type="match status" value="1"/>
</dbReference>
<evidence type="ECO:0000256" key="4">
    <source>
        <dbReference type="ARBA" id="ARBA00022801"/>
    </source>
</evidence>
<dbReference type="PANTHER" id="PTHR35562:SF1">
    <property type="entry name" value="UPF0115 PROTEIN YFCN"/>
    <property type="match status" value="1"/>
</dbReference>
<keyword evidence="1 6" id="KW-0540">Nuclease</keyword>
<reference evidence="9" key="1">
    <citation type="journal article" date="2019" name="Int. J. Syst. Evol. Microbiol.">
        <title>The Global Catalogue of Microorganisms (GCM) 10K type strain sequencing project: providing services to taxonomists for standard genome sequencing and annotation.</title>
        <authorList>
            <consortium name="The Broad Institute Genomics Platform"/>
            <consortium name="The Broad Institute Genome Sequencing Center for Infectious Disease"/>
            <person name="Wu L."/>
            <person name="Ma J."/>
        </authorList>
    </citation>
    <scope>NUCLEOTIDE SEQUENCE [LARGE SCALE GENOMIC DNA]</scope>
    <source>
        <strain evidence="9">JCM 18050</strain>
    </source>
</reference>
<dbReference type="SMART" id="SM00463">
    <property type="entry name" value="SMR"/>
    <property type="match status" value="1"/>
</dbReference>
<evidence type="ECO:0000256" key="3">
    <source>
        <dbReference type="ARBA" id="ARBA00022759"/>
    </source>
</evidence>
<dbReference type="InterPro" id="IPR002625">
    <property type="entry name" value="Smr_dom"/>
</dbReference>
<dbReference type="GO" id="GO:0004519">
    <property type="term" value="F:endonuclease activity"/>
    <property type="evidence" value="ECO:0007669"/>
    <property type="project" value="UniProtKB-KW"/>
</dbReference>
<comment type="function">
    <text evidence="6">Acts as a ribosome collision sensor. Detects stalled/collided disomes (pairs of ribosomes where the leading ribosome is stalled and a second ribosome has collided with it) and endonucleolytically cleaves mRNA at the 5' boundary of the stalled ribosome. Stalled/collided disomes form a new interface (primarily via the 30S subunits) that binds SmrB. Cleaved mRNA becomes available for tmRNA ligation, leading to ribosomal subunit dissociation and rescue of stalled ribosomes.</text>
</comment>
<proteinExistence type="inferred from homology"/>
<name>A0ABP9N9G3_9GAMM</name>
<dbReference type="InterPro" id="IPR036063">
    <property type="entry name" value="Smr_dom_sf"/>
</dbReference>
<protein>
    <recommendedName>
        <fullName evidence="6">Ribosome rescue factor SmrB</fullName>
        <ecNumber evidence="6">3.1.-.-</ecNumber>
    </recommendedName>
</protein>